<name>A0ABS0KWY6_9BACT</name>
<dbReference type="Gene3D" id="3.10.620.30">
    <property type="match status" value="1"/>
</dbReference>
<dbReference type="Gene3D" id="2.60.40.3140">
    <property type="match status" value="1"/>
</dbReference>
<comment type="caution">
    <text evidence="4">The sequence shown here is derived from an EMBL/GenBank/DDBJ whole genome shotgun (WGS) entry which is preliminary data.</text>
</comment>
<dbReference type="EMBL" id="JADWYK010000001">
    <property type="protein sequence ID" value="MBG8552385.1"/>
    <property type="molecule type" value="Genomic_DNA"/>
</dbReference>
<evidence type="ECO:0000259" key="3">
    <source>
        <dbReference type="Pfam" id="PF12969"/>
    </source>
</evidence>
<feature type="domain" description="DUF3857" evidence="3">
    <location>
        <begin position="70"/>
        <end position="248"/>
    </location>
</feature>
<gene>
    <name evidence="4" type="ORF">I5L79_02445</name>
</gene>
<sequence>MILRVLSLTGLALSLGFAAAQSAHAQADPIKFGKLELKEFDAKNFAADTAAEAVVMADYGRTHFEYAQNDFKVVFERTTRIKILKKSGYDWATVKIPLYKTNGNEERVGGLRGFTYNLVNGQLVKEKLESTGIFTEQQDANRSTRKFTLPNVKEGSVVEYTYMVSSDFLFNLQDWQFQRSIPVRWSEYRVSIPEYFDYRLSMQGYEPLEVSEQSSGTVQFTIRDRNEMETVTPSTKIYRWAMKDVPAFRQEPFITTVQDYVARVDFELKGTRFPQQGYTQQMGSWTKINSELLTADNFGAQIGRTGFLKAEMAAIMAKHTEPLARAAAVHQLVRTNMQYNDHDRMYSNGVRKAYELHSGTAADINLLLIGLLRDAGLTATPVILSTRDNGRLDIASPMVSRCNYVLAAVTLPGQTQPLLLDATQKQADFGMLPERVLNTQGHLVTEKNLEDHWLTISSPQRYVHFQTAQLQLDSRGGWKGKIHDERGGYQALNARATLQRLGEKKYIETTYIKGNEGWSVPKYTVQQADALAKPLAIDMEVEVAGDNEPAGTIYLSPMQNFGEDENPFRLADRRFPVDFGAGHDETLMLTFTLPEGYEVEELPKNTAVSLPDNGGRFQYLINPTAGGLQVVSRISFTKAAYSAEEYASLREFYSLIVAKHAERIVLKKKS</sequence>
<dbReference type="RefSeq" id="WP_196953424.1">
    <property type="nucleotide sequence ID" value="NZ_JADWYK010000001.1"/>
</dbReference>
<dbReference type="Pfam" id="PF12969">
    <property type="entry name" value="DUF3857"/>
    <property type="match status" value="1"/>
</dbReference>
<keyword evidence="1" id="KW-0732">Signal</keyword>
<feature type="chain" id="PRO_5046935438" evidence="1">
    <location>
        <begin position="26"/>
        <end position="670"/>
    </location>
</feature>
<evidence type="ECO:0000313" key="4">
    <source>
        <dbReference type="EMBL" id="MBG8552385.1"/>
    </source>
</evidence>
<dbReference type="InterPro" id="IPR002931">
    <property type="entry name" value="Transglutaminase-like"/>
</dbReference>
<dbReference type="Gene3D" id="2.60.120.1130">
    <property type="match status" value="1"/>
</dbReference>
<accession>A0ABS0KWY6</accession>
<dbReference type="Pfam" id="PF01841">
    <property type="entry name" value="Transglut_core"/>
    <property type="match status" value="1"/>
</dbReference>
<dbReference type="Proteomes" id="UP000601099">
    <property type="component" value="Unassembled WGS sequence"/>
</dbReference>
<evidence type="ECO:0000256" key="1">
    <source>
        <dbReference type="SAM" id="SignalP"/>
    </source>
</evidence>
<feature type="domain" description="Transglutaminase-like" evidence="2">
    <location>
        <begin position="314"/>
        <end position="405"/>
    </location>
</feature>
<reference evidence="4 5" key="1">
    <citation type="submission" date="2020-11" db="EMBL/GenBank/DDBJ databases">
        <title>Hymenobacter sp.</title>
        <authorList>
            <person name="Kim M.K."/>
        </authorList>
    </citation>
    <scope>NUCLEOTIDE SEQUENCE [LARGE SCALE GENOMIC DNA]</scope>
    <source>
        <strain evidence="4 5">BT594</strain>
    </source>
</reference>
<evidence type="ECO:0000259" key="2">
    <source>
        <dbReference type="Pfam" id="PF01841"/>
    </source>
</evidence>
<evidence type="ECO:0000313" key="5">
    <source>
        <dbReference type="Proteomes" id="UP000601099"/>
    </source>
</evidence>
<organism evidence="4 5">
    <name type="scientific">Hymenobacter guriensis</name>
    <dbReference type="NCBI Taxonomy" id="2793065"/>
    <lineage>
        <taxon>Bacteria</taxon>
        <taxon>Pseudomonadati</taxon>
        <taxon>Bacteroidota</taxon>
        <taxon>Cytophagia</taxon>
        <taxon>Cytophagales</taxon>
        <taxon>Hymenobacteraceae</taxon>
        <taxon>Hymenobacter</taxon>
    </lineage>
</organism>
<keyword evidence="5" id="KW-1185">Reference proteome</keyword>
<feature type="signal peptide" evidence="1">
    <location>
        <begin position="1"/>
        <end position="25"/>
    </location>
</feature>
<dbReference type="InterPro" id="IPR024618">
    <property type="entry name" value="DUF3857"/>
</dbReference>
<protein>
    <submittedName>
        <fullName evidence="4">DUF3857 domain-containing protein</fullName>
    </submittedName>
</protein>
<proteinExistence type="predicted"/>